<accession>A0A844AEG1</accession>
<evidence type="ECO:0000256" key="1">
    <source>
        <dbReference type="SAM" id="MobiDB-lite"/>
    </source>
</evidence>
<feature type="compositionally biased region" description="Polar residues" evidence="1">
    <location>
        <begin position="66"/>
        <end position="79"/>
    </location>
</feature>
<protein>
    <submittedName>
        <fullName evidence="2">Uncharacterized protein</fullName>
    </submittedName>
</protein>
<comment type="caution">
    <text evidence="2">The sequence shown here is derived from an EMBL/GenBank/DDBJ whole genome shotgun (WGS) entry which is preliminary data.</text>
</comment>
<evidence type="ECO:0000313" key="3">
    <source>
        <dbReference type="Proteomes" id="UP000466694"/>
    </source>
</evidence>
<feature type="compositionally biased region" description="Basic and acidic residues" evidence="1">
    <location>
        <begin position="1"/>
        <end position="16"/>
    </location>
</feature>
<reference evidence="2 3" key="1">
    <citation type="journal article" date="2013" name="Genome Biol.">
        <title>Comparative genomics of the core and accessory genomes of 48 Sinorhizobium strains comprising five genospecies.</title>
        <authorList>
            <person name="Sugawara M."/>
            <person name="Epstein B."/>
            <person name="Badgley B.D."/>
            <person name="Unno T."/>
            <person name="Xu L."/>
            <person name="Reese J."/>
            <person name="Gyaneshwar P."/>
            <person name="Denny R."/>
            <person name="Mudge J."/>
            <person name="Bharti A.K."/>
            <person name="Farmer A.D."/>
            <person name="May G.D."/>
            <person name="Woodward J.E."/>
            <person name="Medigue C."/>
            <person name="Vallenet D."/>
            <person name="Lajus A."/>
            <person name="Rouy Z."/>
            <person name="Martinez-Vaz B."/>
            <person name="Tiffin P."/>
            <person name="Young N.D."/>
            <person name="Sadowsky M.J."/>
        </authorList>
    </citation>
    <scope>NUCLEOTIDE SEQUENCE [LARGE SCALE GENOMIC DNA]</scope>
    <source>
        <strain evidence="2 3">USDA205</strain>
    </source>
</reference>
<sequence length="101" mass="11095">MRCLTERQRGSRHDNARPPANRSIFRTGAPLAWLIHSHRSTKSNADGDTERDVIERGSEGRANTDADCNTNSHNLGNTTGMWRQSAYGASSNSARALRIAS</sequence>
<feature type="region of interest" description="Disordered" evidence="1">
    <location>
        <begin position="38"/>
        <end position="79"/>
    </location>
</feature>
<feature type="compositionally biased region" description="Basic and acidic residues" evidence="1">
    <location>
        <begin position="48"/>
        <end position="64"/>
    </location>
</feature>
<dbReference type="Proteomes" id="UP000466694">
    <property type="component" value="Unassembled WGS sequence"/>
</dbReference>
<organism evidence="2 3">
    <name type="scientific">Rhizobium fredii</name>
    <name type="common">Sinorhizobium fredii</name>
    <dbReference type="NCBI Taxonomy" id="380"/>
    <lineage>
        <taxon>Bacteria</taxon>
        <taxon>Pseudomonadati</taxon>
        <taxon>Pseudomonadota</taxon>
        <taxon>Alphaproteobacteria</taxon>
        <taxon>Hyphomicrobiales</taxon>
        <taxon>Rhizobiaceae</taxon>
        <taxon>Sinorhizobium/Ensifer group</taxon>
        <taxon>Sinorhizobium</taxon>
    </lineage>
</organism>
<evidence type="ECO:0000313" key="2">
    <source>
        <dbReference type="EMBL" id="MQX10245.1"/>
    </source>
</evidence>
<dbReference type="EMBL" id="WISZ01000148">
    <property type="protein sequence ID" value="MQX10245.1"/>
    <property type="molecule type" value="Genomic_DNA"/>
</dbReference>
<feature type="region of interest" description="Disordered" evidence="1">
    <location>
        <begin position="1"/>
        <end position="24"/>
    </location>
</feature>
<proteinExistence type="predicted"/>
<gene>
    <name evidence="2" type="ORF">GHK48_18745</name>
</gene>
<dbReference type="AlphaFoldDB" id="A0A844AEG1"/>
<name>A0A844AEG1_RHIFR</name>